<evidence type="ECO:0000256" key="2">
    <source>
        <dbReference type="ARBA" id="ARBA00022801"/>
    </source>
</evidence>
<dbReference type="GO" id="GO:0019546">
    <property type="term" value="P:L-arginine deiminase pathway"/>
    <property type="evidence" value="ECO:0007669"/>
    <property type="project" value="TreeGrafter"/>
</dbReference>
<sequence>MSSINIRSDIGKLKSVLVHRPGHETQNYLSGEFAQVFTLRPWSSSFDTDKAQHEHDRFTAMLKAEGVECLYLETLLREALDATPQARPHLIKSFLAESGATGDELQGAMRELLEGASTETLVRLVLDGMRAGEVLPPISAKSSLASATGEAFDEHMFLANPLNTIFFTRDPVTAVGNGVLLNHMYWPERNREVLLYEIIFTYHPRFRDTPKWFKHTSSYHIEGGDVLNLSNDALLVGLSQRTEAAAVDTLARNLLWSESASPITSLYAVEIPSTGTRLHLDTYLNRIDYDAFIVDPHILDTARLYLITKGRRAGEIRVHALDGGFPSMLAQALHLPAVTCINCAGGNSQMKERELENNACAVLCLAPGRLCTFEENVQTNTLLEKAGMELLPLRAEELTAGYGGANCLCLPLWREDLV</sequence>
<dbReference type="SUPFAM" id="SSF55909">
    <property type="entry name" value="Pentein"/>
    <property type="match status" value="1"/>
</dbReference>
<dbReference type="PANTHER" id="PTHR47271">
    <property type="entry name" value="ARGININE DEIMINASE"/>
    <property type="match status" value="1"/>
</dbReference>
<organism evidence="4 5">
    <name type="scientific">Enorma phocaeensis</name>
    <dbReference type="NCBI Taxonomy" id="1871019"/>
    <lineage>
        <taxon>Bacteria</taxon>
        <taxon>Bacillati</taxon>
        <taxon>Actinomycetota</taxon>
        <taxon>Coriobacteriia</taxon>
        <taxon>Coriobacteriales</taxon>
        <taxon>Coriobacteriaceae</taxon>
        <taxon>Enorma</taxon>
    </lineage>
</organism>
<dbReference type="Gene3D" id="1.10.3930.10">
    <property type="entry name" value="Arginine deiminase"/>
    <property type="match status" value="1"/>
</dbReference>
<feature type="active site" description="Amidino-cysteine intermediate" evidence="3">
    <location>
        <position position="407"/>
    </location>
</feature>
<comment type="caution">
    <text evidence="4">The sequence shown here is derived from an EMBL/GenBank/DDBJ whole genome shotgun (WGS) entry which is preliminary data.</text>
</comment>
<protein>
    <submittedName>
        <fullName evidence="4">Arginine deiminase</fullName>
    </submittedName>
</protein>
<reference evidence="4" key="2">
    <citation type="submission" date="2021-09" db="EMBL/GenBank/DDBJ databases">
        <authorList>
            <person name="Gilroy R."/>
        </authorList>
    </citation>
    <scope>NUCLEOTIDE SEQUENCE</scope>
    <source>
        <strain evidence="4">ChiHjej13B12-9602</strain>
    </source>
</reference>
<comment type="similarity">
    <text evidence="1">Belongs to the arginine deiminase family.</text>
</comment>
<dbReference type="Pfam" id="PF02274">
    <property type="entry name" value="ADI"/>
    <property type="match status" value="1"/>
</dbReference>
<dbReference type="Gene3D" id="3.75.10.10">
    <property type="entry name" value="L-arginine/glycine Amidinotransferase, Chain A"/>
    <property type="match status" value="1"/>
</dbReference>
<dbReference type="PIRSF" id="PIRSF006356">
    <property type="entry name" value="Arg_deiminase"/>
    <property type="match status" value="1"/>
</dbReference>
<evidence type="ECO:0000313" key="4">
    <source>
        <dbReference type="EMBL" id="HJG36915.1"/>
    </source>
</evidence>
<dbReference type="InterPro" id="IPR003876">
    <property type="entry name" value="Arg_deiminase"/>
</dbReference>
<dbReference type="EMBL" id="DYUZ01000014">
    <property type="protein sequence ID" value="HJG36915.1"/>
    <property type="molecule type" value="Genomic_DNA"/>
</dbReference>
<accession>A0A921IVN2</accession>
<dbReference type="AlphaFoldDB" id="A0A921IVN2"/>
<name>A0A921IVN2_9ACTN</name>
<dbReference type="GO" id="GO:0016990">
    <property type="term" value="F:arginine deiminase activity"/>
    <property type="evidence" value="ECO:0007669"/>
    <property type="project" value="InterPro"/>
</dbReference>
<keyword evidence="2" id="KW-0378">Hydrolase</keyword>
<dbReference type="PRINTS" id="PR01466">
    <property type="entry name" value="ARGDEIMINASE"/>
</dbReference>
<evidence type="ECO:0000256" key="1">
    <source>
        <dbReference type="ARBA" id="ARBA00010206"/>
    </source>
</evidence>
<gene>
    <name evidence="4" type="ORF">K8V70_03490</name>
</gene>
<reference evidence="4" key="1">
    <citation type="journal article" date="2021" name="PeerJ">
        <title>Extensive microbial diversity within the chicken gut microbiome revealed by metagenomics and culture.</title>
        <authorList>
            <person name="Gilroy R."/>
            <person name="Ravi A."/>
            <person name="Getino M."/>
            <person name="Pursley I."/>
            <person name="Horton D.L."/>
            <person name="Alikhan N.F."/>
            <person name="Baker D."/>
            <person name="Gharbi K."/>
            <person name="Hall N."/>
            <person name="Watson M."/>
            <person name="Adriaenssens E.M."/>
            <person name="Foster-Nyarko E."/>
            <person name="Jarju S."/>
            <person name="Secka A."/>
            <person name="Antonio M."/>
            <person name="Oren A."/>
            <person name="Chaudhuri R.R."/>
            <person name="La Ragione R."/>
            <person name="Hildebrand F."/>
            <person name="Pallen M.J."/>
        </authorList>
    </citation>
    <scope>NUCLEOTIDE SEQUENCE</scope>
    <source>
        <strain evidence="4">ChiHjej13B12-9602</strain>
    </source>
</reference>
<dbReference type="RefSeq" id="WP_273189364.1">
    <property type="nucleotide sequence ID" value="NZ_DYUZ01000014.1"/>
</dbReference>
<proteinExistence type="inferred from homology"/>
<dbReference type="PANTHER" id="PTHR47271:SF2">
    <property type="entry name" value="ARGININE DEIMINASE"/>
    <property type="match status" value="1"/>
</dbReference>
<dbReference type="Proteomes" id="UP000753256">
    <property type="component" value="Unassembled WGS sequence"/>
</dbReference>
<evidence type="ECO:0000256" key="3">
    <source>
        <dbReference type="PIRSR" id="PIRSR006356-1"/>
    </source>
</evidence>
<evidence type="ECO:0000313" key="5">
    <source>
        <dbReference type="Proteomes" id="UP000753256"/>
    </source>
</evidence>